<keyword evidence="5" id="KW-1185">Reference proteome</keyword>
<dbReference type="InterPro" id="IPR036271">
    <property type="entry name" value="Tet_transcr_reg_TetR-rel_C_sf"/>
</dbReference>
<protein>
    <submittedName>
        <fullName evidence="4">TetR family transcriptional regulator</fullName>
    </submittedName>
</protein>
<dbReference type="InterPro" id="IPR041678">
    <property type="entry name" value="TetR_C_16"/>
</dbReference>
<keyword evidence="1 2" id="KW-0238">DNA-binding</keyword>
<dbReference type="RefSeq" id="WP_040085023.1">
    <property type="nucleotide sequence ID" value="NZ_BCSU01000004.1"/>
</dbReference>
<organism evidence="4 5">
    <name type="scientific">Corynebacterium humireducens NBRC 106098 = DSM 45392</name>
    <dbReference type="NCBI Taxonomy" id="1223515"/>
    <lineage>
        <taxon>Bacteria</taxon>
        <taxon>Bacillati</taxon>
        <taxon>Actinomycetota</taxon>
        <taxon>Actinomycetes</taxon>
        <taxon>Mycobacteriales</taxon>
        <taxon>Corynebacteriaceae</taxon>
        <taxon>Corynebacterium</taxon>
    </lineage>
</organism>
<sequence length="197" mass="21436">MSAPTAPPDTSTRDRVLEISRELFSSYSFAEVSLAAIAREAGVSTTLIIKLFQSKERLFEETVDFSSSARALFAGPFEDLGWTAVGETLSAPFTAHYSMIRTLSVTGGSVDSLSAIGRRISGDILEVLTRRIATEAPHPYPAPELRAQSAVALLTGLSFMRRVGDTEFTSFDREELHHHYARLVQDILTGSATPAAR</sequence>
<dbReference type="GO" id="GO:0003700">
    <property type="term" value="F:DNA-binding transcription factor activity"/>
    <property type="evidence" value="ECO:0007669"/>
    <property type="project" value="TreeGrafter"/>
</dbReference>
<dbReference type="PANTHER" id="PTHR30055:SF235">
    <property type="entry name" value="TRANSCRIPTIONAL REGULATORY PROTEIN"/>
    <property type="match status" value="1"/>
</dbReference>
<dbReference type="HOGENOM" id="CLU_069356_10_2_11"/>
<dbReference type="SUPFAM" id="SSF46689">
    <property type="entry name" value="Homeodomain-like"/>
    <property type="match status" value="1"/>
</dbReference>
<dbReference type="SUPFAM" id="SSF48498">
    <property type="entry name" value="Tetracyclin repressor-like, C-terminal domain"/>
    <property type="match status" value="1"/>
</dbReference>
<name>A0A0B5D5K5_9CORY</name>
<evidence type="ECO:0000313" key="5">
    <source>
        <dbReference type="Proteomes" id="UP000031524"/>
    </source>
</evidence>
<evidence type="ECO:0000256" key="1">
    <source>
        <dbReference type="ARBA" id="ARBA00023125"/>
    </source>
</evidence>
<dbReference type="InterPro" id="IPR001647">
    <property type="entry name" value="HTH_TetR"/>
</dbReference>
<dbReference type="InterPro" id="IPR050109">
    <property type="entry name" value="HTH-type_TetR-like_transc_reg"/>
</dbReference>
<evidence type="ECO:0000313" key="4">
    <source>
        <dbReference type="EMBL" id="AJE32357.1"/>
    </source>
</evidence>
<dbReference type="Pfam" id="PF17920">
    <property type="entry name" value="TetR_C_16"/>
    <property type="match status" value="1"/>
</dbReference>
<feature type="DNA-binding region" description="H-T-H motif" evidence="2">
    <location>
        <begin position="33"/>
        <end position="52"/>
    </location>
</feature>
<accession>A0A0B5D5K5</accession>
<feature type="domain" description="HTH tetR-type" evidence="3">
    <location>
        <begin position="10"/>
        <end position="70"/>
    </location>
</feature>
<evidence type="ECO:0000256" key="2">
    <source>
        <dbReference type="PROSITE-ProRule" id="PRU00335"/>
    </source>
</evidence>
<dbReference type="KEGG" id="chm:B842_02520"/>
<evidence type="ECO:0000259" key="3">
    <source>
        <dbReference type="PROSITE" id="PS50977"/>
    </source>
</evidence>
<dbReference type="PANTHER" id="PTHR30055">
    <property type="entry name" value="HTH-TYPE TRANSCRIPTIONAL REGULATOR RUTR"/>
    <property type="match status" value="1"/>
</dbReference>
<dbReference type="EMBL" id="CP005286">
    <property type="protein sequence ID" value="AJE32357.1"/>
    <property type="molecule type" value="Genomic_DNA"/>
</dbReference>
<reference evidence="4 5" key="1">
    <citation type="submission" date="2013-04" db="EMBL/GenBank/DDBJ databases">
        <title>Complete genome sequence of Corynebacterium humireducens DSM 45392(T), isolated from a wastewater-fed microbial fuel cell.</title>
        <authorList>
            <person name="Ruckert C."/>
            <person name="Albersmeier A."/>
            <person name="Kalinowski J."/>
        </authorList>
    </citation>
    <scope>NUCLEOTIDE SEQUENCE [LARGE SCALE GENOMIC DNA]</scope>
    <source>
        <strain evidence="5">MFC-5</strain>
    </source>
</reference>
<dbReference type="Proteomes" id="UP000031524">
    <property type="component" value="Chromosome"/>
</dbReference>
<dbReference type="AlphaFoldDB" id="A0A0B5D5K5"/>
<dbReference type="STRING" id="1223515.B842_02520"/>
<dbReference type="PROSITE" id="PS50977">
    <property type="entry name" value="HTH_TETR_2"/>
    <property type="match status" value="1"/>
</dbReference>
<dbReference type="GO" id="GO:0000976">
    <property type="term" value="F:transcription cis-regulatory region binding"/>
    <property type="evidence" value="ECO:0007669"/>
    <property type="project" value="TreeGrafter"/>
</dbReference>
<dbReference type="Pfam" id="PF00440">
    <property type="entry name" value="TetR_N"/>
    <property type="match status" value="1"/>
</dbReference>
<proteinExistence type="predicted"/>
<gene>
    <name evidence="4" type="ORF">B842_02520</name>
</gene>
<dbReference type="Gene3D" id="1.10.357.10">
    <property type="entry name" value="Tetracycline Repressor, domain 2"/>
    <property type="match status" value="1"/>
</dbReference>
<dbReference type="InterPro" id="IPR009057">
    <property type="entry name" value="Homeodomain-like_sf"/>
</dbReference>
<dbReference type="OrthoDB" id="3210235at2"/>